<evidence type="ECO:0000256" key="7">
    <source>
        <dbReference type="ARBA" id="ARBA00022729"/>
    </source>
</evidence>
<dbReference type="InterPro" id="IPR011009">
    <property type="entry name" value="Kinase-like_dom_sf"/>
</dbReference>
<dbReference type="InterPro" id="IPR000333">
    <property type="entry name" value="TGFB_receptor"/>
</dbReference>
<dbReference type="PROSITE" id="PS50011">
    <property type="entry name" value="PROTEIN_KINASE_DOM"/>
    <property type="match status" value="1"/>
</dbReference>
<dbReference type="Gene3D" id="1.10.510.10">
    <property type="entry name" value="Transferase(Phosphotransferase) domain 1"/>
    <property type="match status" value="2"/>
</dbReference>
<feature type="compositionally biased region" description="Low complexity" evidence="14">
    <location>
        <begin position="901"/>
        <end position="919"/>
    </location>
</feature>
<dbReference type="SMART" id="SM00220">
    <property type="entry name" value="S_TKc"/>
    <property type="match status" value="1"/>
</dbReference>
<protein>
    <recommendedName>
        <fullName evidence="3">receptor protein serine/threonine kinase</fullName>
        <ecNumber evidence="3">2.7.11.30</ecNumber>
    </recommendedName>
</protein>
<keyword evidence="4" id="KW-0723">Serine/threonine-protein kinase</keyword>
<keyword evidence="9" id="KW-0418">Kinase</keyword>
<feature type="region of interest" description="Disordered" evidence="14">
    <location>
        <begin position="1098"/>
        <end position="1129"/>
    </location>
</feature>
<evidence type="ECO:0000256" key="11">
    <source>
        <dbReference type="ARBA" id="ARBA00022989"/>
    </source>
</evidence>
<dbReference type="GO" id="GO:0005524">
    <property type="term" value="F:ATP binding"/>
    <property type="evidence" value="ECO:0007669"/>
    <property type="project" value="UniProtKB-KW"/>
</dbReference>
<feature type="compositionally biased region" description="Low complexity" evidence="14">
    <location>
        <begin position="345"/>
        <end position="355"/>
    </location>
</feature>
<feature type="transmembrane region" description="Helical" evidence="15">
    <location>
        <begin position="311"/>
        <end position="336"/>
    </location>
</feature>
<feature type="region of interest" description="Disordered" evidence="14">
    <location>
        <begin position="891"/>
        <end position="925"/>
    </location>
</feature>
<keyword evidence="13" id="KW-0675">Receptor</keyword>
<evidence type="ECO:0000256" key="12">
    <source>
        <dbReference type="ARBA" id="ARBA00023136"/>
    </source>
</evidence>
<dbReference type="InterPro" id="IPR001245">
    <property type="entry name" value="Ser-Thr/Tyr_kinase_cat_dom"/>
</dbReference>
<feature type="chain" id="PRO_5032497996" description="receptor protein serine/threonine kinase" evidence="16">
    <location>
        <begin position="43"/>
        <end position="1270"/>
    </location>
</feature>
<feature type="region of interest" description="Disordered" evidence="14">
    <location>
        <begin position="396"/>
        <end position="415"/>
    </location>
</feature>
<comment type="subcellular location">
    <subcellularLocation>
        <location evidence="1">Membrane</location>
        <topology evidence="1">Single-pass type I membrane protein</topology>
    </subcellularLocation>
</comment>
<keyword evidence="10" id="KW-0067">ATP-binding</keyword>
<keyword evidence="5" id="KW-0808">Transferase</keyword>
<evidence type="ECO:0000256" key="13">
    <source>
        <dbReference type="ARBA" id="ARBA00023170"/>
    </source>
</evidence>
<dbReference type="EMBL" id="JAEHOC010000029">
    <property type="protein sequence ID" value="KAG2429816.1"/>
    <property type="molecule type" value="Genomic_DNA"/>
</dbReference>
<dbReference type="InterPro" id="IPR008271">
    <property type="entry name" value="Ser/Thr_kinase_AS"/>
</dbReference>
<dbReference type="InterPro" id="IPR000719">
    <property type="entry name" value="Prot_kinase_dom"/>
</dbReference>
<accession>A0A835T1H0</accession>
<dbReference type="OrthoDB" id="1668230at2759"/>
<keyword evidence="8" id="KW-0547">Nucleotide-binding</keyword>
<evidence type="ECO:0000256" key="4">
    <source>
        <dbReference type="ARBA" id="ARBA00022527"/>
    </source>
</evidence>
<organism evidence="18 19">
    <name type="scientific">Chlamydomonas incerta</name>
    <dbReference type="NCBI Taxonomy" id="51695"/>
    <lineage>
        <taxon>Eukaryota</taxon>
        <taxon>Viridiplantae</taxon>
        <taxon>Chlorophyta</taxon>
        <taxon>core chlorophytes</taxon>
        <taxon>Chlorophyceae</taxon>
        <taxon>CS clade</taxon>
        <taxon>Chlamydomonadales</taxon>
        <taxon>Chlamydomonadaceae</taxon>
        <taxon>Chlamydomonas</taxon>
    </lineage>
</organism>
<keyword evidence="7 16" id="KW-0732">Signal</keyword>
<feature type="region of interest" description="Disordered" evidence="14">
    <location>
        <begin position="345"/>
        <end position="364"/>
    </location>
</feature>
<dbReference type="EC" id="2.7.11.30" evidence="3"/>
<evidence type="ECO:0000256" key="16">
    <source>
        <dbReference type="SAM" id="SignalP"/>
    </source>
</evidence>
<dbReference type="Proteomes" id="UP000650467">
    <property type="component" value="Unassembled WGS sequence"/>
</dbReference>
<proteinExistence type="inferred from homology"/>
<name>A0A835T1H0_CHLIN</name>
<comment type="similarity">
    <text evidence="2">Belongs to the protein kinase superfamily. TKL Ser/Thr protein kinase family. TGFB receptor subfamily.</text>
</comment>
<dbReference type="PANTHER" id="PTHR23255:SF72">
    <property type="entry name" value="RECEPTOR PROTEIN SERINE_THREONINE KINASE"/>
    <property type="match status" value="1"/>
</dbReference>
<keyword evidence="6 15" id="KW-0812">Transmembrane</keyword>
<feature type="domain" description="Protein kinase" evidence="17">
    <location>
        <begin position="909"/>
        <end position="1261"/>
    </location>
</feature>
<evidence type="ECO:0000256" key="2">
    <source>
        <dbReference type="ARBA" id="ARBA00009605"/>
    </source>
</evidence>
<feature type="region of interest" description="Disordered" evidence="14">
    <location>
        <begin position="794"/>
        <end position="815"/>
    </location>
</feature>
<keyword evidence="11 15" id="KW-1133">Transmembrane helix</keyword>
<dbReference type="GO" id="GO:0005886">
    <property type="term" value="C:plasma membrane"/>
    <property type="evidence" value="ECO:0007669"/>
    <property type="project" value="TreeGrafter"/>
</dbReference>
<dbReference type="GO" id="GO:0004675">
    <property type="term" value="F:transmembrane receptor protein serine/threonine kinase activity"/>
    <property type="evidence" value="ECO:0007669"/>
    <property type="project" value="UniProtKB-EC"/>
</dbReference>
<sequence length="1270" mass="128885">MSPCRSSRPQQQAAQNTRKRLRGQAWWLVVALVVCCSRPAPADHIPGLPGPYPGLRVATATGLTVDISTEAELIAAISNDTVKVAHLVKNLRLEAKGWPVVPILRNTSFTIAGDPAQFPILDLAFIENKVQLQKDAVFTFKGIEVRNTRQRSGFEVDLFAASPGGYVRYEGSVHHCFSCLPPDIIMGVMTDSQHATVPQNITLAAHPWCRAQPLLAKCYNSSNDLDIFTASAELPVSGLQGVSTGGGYVLEGLNLHFVCDAPASYECGNTKGWDICVRQSIEDVLSRDRTWEILAAAARTSGGDGGDSNTVAVAVGVAVGVGGGLLLLAGGAFLYMRHRRGQQAAQGGPQAAAGKAAGGGYGGGTAQGAPVHELLRKTRAGGMGAADALAIATADSRCPHRHDGSSSSASSGKAAGGGGEARACAAASGGGIYAAGAAGAAAAAAPSAVAFALPPLAVLPPHQPPLMIPAALQSVPVAMCQQQGSGVDTARLRQLYAGAAGGGDSDTIGPKPSSMAMVGGVSLELDVVLGSGSFGKVFRGAWQGQAVAVKVLHYGQELCRAVHTEVLLSQALKHVNIVNSLHFVQVLPGGRLAAISASEVENVDGSPAAAVKTSAMVGAPARPTSVAVAGSTAGASSSRFQNPSDSTAAAGNYSRFLNTHDLANPPSAMLGSSLAAGRAAATAAAVTATTAAAAKGSGAISSNRISSRASSRLLLAGAPAAAAAGASVGGVAAGGLAAAFGCRPVRAMAALSGGGGGGTSSRAVAPLGKTASLRRAASLPLEEFWKLLRSSEPLQPSASSATDGGSGAGASTVKSRTSASGAAGAAVGEPLAAPAAPAAGNDVGVDDEVDCSHRSAPDVLSGWVHLQAMRRALAGDSCSGERLPEEELMALEEGDEEQHACEQQGREQQQQLQQEAAGAHGEGRTTLSVPTASMAMISSTPSSDVVAREVVAEMFKAGRACCAAGCAAGAGAAVGPAGMGAVPTGILTGTPRAGGGEGGGEAQTPRITLPLEQLWLAAHAQPVEGSSHGFLVMELCEGGSLQSWRAGQWRARDDRPDMAVLLPLALDIARGMLYIHSAGVCHGDLKLANIMLARTPPAAGAADGAANSGAGSSRRGSHAPPGSGCAVQVPEPRSLREGWVAKVGDFGLSRLLTTERTHVSTRPAGTISHMAPELWSKGHVSPQADVYAYGITLWELATGDKPYRGLNMARLVHRVLVSGGRPALPLWLPPAYTRLVTSCWAPSPKDRPTFAAIVQYLEMMIAALPARSVP</sequence>
<evidence type="ECO:0000256" key="14">
    <source>
        <dbReference type="SAM" id="MobiDB-lite"/>
    </source>
</evidence>
<dbReference type="SUPFAM" id="SSF56112">
    <property type="entry name" value="Protein kinase-like (PK-like)"/>
    <property type="match status" value="1"/>
</dbReference>
<evidence type="ECO:0000256" key="3">
    <source>
        <dbReference type="ARBA" id="ARBA00012401"/>
    </source>
</evidence>
<evidence type="ECO:0000313" key="19">
    <source>
        <dbReference type="Proteomes" id="UP000650467"/>
    </source>
</evidence>
<dbReference type="AlphaFoldDB" id="A0A835T1H0"/>
<keyword evidence="12 15" id="KW-0472">Membrane</keyword>
<dbReference type="PANTHER" id="PTHR23255">
    <property type="entry name" value="TRANSFORMING GROWTH FACTOR-BETA RECEPTOR TYPE I AND II"/>
    <property type="match status" value="1"/>
</dbReference>
<keyword evidence="19" id="KW-1185">Reference proteome</keyword>
<evidence type="ECO:0000256" key="5">
    <source>
        <dbReference type="ARBA" id="ARBA00022679"/>
    </source>
</evidence>
<evidence type="ECO:0000259" key="17">
    <source>
        <dbReference type="PROSITE" id="PS50011"/>
    </source>
</evidence>
<feature type="signal peptide" evidence="16">
    <location>
        <begin position="1"/>
        <end position="42"/>
    </location>
</feature>
<evidence type="ECO:0000256" key="8">
    <source>
        <dbReference type="ARBA" id="ARBA00022741"/>
    </source>
</evidence>
<evidence type="ECO:0000256" key="1">
    <source>
        <dbReference type="ARBA" id="ARBA00004479"/>
    </source>
</evidence>
<dbReference type="Pfam" id="PF07714">
    <property type="entry name" value="PK_Tyr_Ser-Thr"/>
    <property type="match status" value="2"/>
</dbReference>
<dbReference type="Gene3D" id="3.30.200.20">
    <property type="entry name" value="Phosphorylase Kinase, domain 1"/>
    <property type="match status" value="1"/>
</dbReference>
<evidence type="ECO:0000256" key="9">
    <source>
        <dbReference type="ARBA" id="ARBA00022777"/>
    </source>
</evidence>
<evidence type="ECO:0000256" key="10">
    <source>
        <dbReference type="ARBA" id="ARBA00022840"/>
    </source>
</evidence>
<evidence type="ECO:0000256" key="6">
    <source>
        <dbReference type="ARBA" id="ARBA00022692"/>
    </source>
</evidence>
<feature type="compositionally biased region" description="Low complexity" evidence="14">
    <location>
        <begin position="1098"/>
        <end position="1120"/>
    </location>
</feature>
<evidence type="ECO:0000256" key="15">
    <source>
        <dbReference type="SAM" id="Phobius"/>
    </source>
</evidence>
<evidence type="ECO:0000313" key="18">
    <source>
        <dbReference type="EMBL" id="KAG2429816.1"/>
    </source>
</evidence>
<gene>
    <name evidence="18" type="ORF">HXX76_010600</name>
</gene>
<reference evidence="18" key="1">
    <citation type="journal article" date="2020" name="bioRxiv">
        <title>Comparative genomics of Chlamydomonas.</title>
        <authorList>
            <person name="Craig R.J."/>
            <person name="Hasan A.R."/>
            <person name="Ness R.W."/>
            <person name="Keightley P.D."/>
        </authorList>
    </citation>
    <scope>NUCLEOTIDE SEQUENCE</scope>
    <source>
        <strain evidence="18">SAG 7.73</strain>
    </source>
</reference>
<dbReference type="PROSITE" id="PS00108">
    <property type="entry name" value="PROTEIN_KINASE_ST"/>
    <property type="match status" value="1"/>
</dbReference>
<comment type="caution">
    <text evidence="18">The sequence shown here is derived from an EMBL/GenBank/DDBJ whole genome shotgun (WGS) entry which is preliminary data.</text>
</comment>